<gene>
    <name evidence="2" type="ORF">TRFO_28847</name>
</gene>
<dbReference type="Proteomes" id="UP000179807">
    <property type="component" value="Unassembled WGS sequence"/>
</dbReference>
<comment type="caution">
    <text evidence="2">The sequence shown here is derived from an EMBL/GenBank/DDBJ whole genome shotgun (WGS) entry which is preliminary data.</text>
</comment>
<dbReference type="EMBL" id="MLAK01000818">
    <property type="protein sequence ID" value="OHT03664.1"/>
    <property type="molecule type" value="Genomic_DNA"/>
</dbReference>
<accession>A0A1J4JYV6</accession>
<name>A0A1J4JYV6_9EUKA</name>
<evidence type="ECO:0000313" key="3">
    <source>
        <dbReference type="Proteomes" id="UP000179807"/>
    </source>
</evidence>
<protein>
    <submittedName>
        <fullName evidence="2">Uncharacterized protein</fullName>
    </submittedName>
</protein>
<feature type="compositionally biased region" description="Basic residues" evidence="1">
    <location>
        <begin position="346"/>
        <end position="358"/>
    </location>
</feature>
<dbReference type="AlphaFoldDB" id="A0A1J4JYV6"/>
<dbReference type="PANTHER" id="PTHR16078:SF1">
    <property type="entry name" value="COILED-COIL DOMAIN-CONTAINING PROTEIN 87"/>
    <property type="match status" value="1"/>
</dbReference>
<proteinExistence type="predicted"/>
<organism evidence="2 3">
    <name type="scientific">Tritrichomonas foetus</name>
    <dbReference type="NCBI Taxonomy" id="1144522"/>
    <lineage>
        <taxon>Eukaryota</taxon>
        <taxon>Metamonada</taxon>
        <taxon>Parabasalia</taxon>
        <taxon>Tritrichomonadida</taxon>
        <taxon>Tritrichomonadidae</taxon>
        <taxon>Tritrichomonas</taxon>
    </lineage>
</organism>
<feature type="region of interest" description="Disordered" evidence="1">
    <location>
        <begin position="452"/>
        <end position="474"/>
    </location>
</feature>
<evidence type="ECO:0000313" key="2">
    <source>
        <dbReference type="EMBL" id="OHT03664.1"/>
    </source>
</evidence>
<dbReference type="RefSeq" id="XP_068356800.1">
    <property type="nucleotide sequence ID" value="XM_068506420.1"/>
</dbReference>
<reference evidence="2" key="1">
    <citation type="submission" date="2016-10" db="EMBL/GenBank/DDBJ databases">
        <authorList>
            <person name="Benchimol M."/>
            <person name="Almeida L.G."/>
            <person name="Vasconcelos A.T."/>
            <person name="Perreira-Neves A."/>
            <person name="Rosa I.A."/>
            <person name="Tasca T."/>
            <person name="Bogo M.R."/>
            <person name="de Souza W."/>
        </authorList>
    </citation>
    <scope>NUCLEOTIDE SEQUENCE [LARGE SCALE GENOMIC DNA]</scope>
    <source>
        <strain evidence="2">K</strain>
    </source>
</reference>
<feature type="compositionally biased region" description="Low complexity" evidence="1">
    <location>
        <begin position="457"/>
        <end position="466"/>
    </location>
</feature>
<dbReference type="InterPro" id="IPR037383">
    <property type="entry name" value="CCDC87"/>
</dbReference>
<sequence length="702" mass="79887">MSVPSYLRPMQDIPHFNLPLDDDQQSGLMMNFAASTCPHIETDAPVPDSPTTSLQNAAGYLIKLNQRGYPVLRGMSPDQIKRSFNRSLKPVLLTKARGSKENTSSSAINEMRYNDPQLKFFLTSHATAKVRKKISELPFKVSDDKPIILSKLEEKIVELGHRMIHMRLFDYKKMSRTQLQQSTAKFVEEAHKVGDEIIRSCLREHLLDLNKLSREFKEEFKEFFPEPKVDTTPRKATIPPSKLKSDEIFNKVFDITRKGCSILPSTYRPKVKDLRYDTRPSTAVQMKKKLKNIALSIDHVLTRPATAPVKLENDSNLQSQKPPRKPPEVITSNFHRAPKPIISNRSTRKSKSSRKSSREKKELELKKAQEQADKFFWEIGDPLGSARSGEYVDQLNTIRSLSSNINSSDLIMRDDENYRPFSFTSNVTNPSTPILSNSNSMDDLITDVTIMIDPDTNNNSENANPNEKNKNENKSVNKAEINDEANNNGHNLDNLLNKESILRSSFKDTSGMAVDEKNNPLSGNYDVSDSKSQLLNYLHDHVDDFDDGDVNNSKIYQRLGAIWEDLGFSITQKLDMVVKYSKTLEDSNKLTEAVDAWENAYMNIMNYQTAYKAMKIFLTSEYLLLTPEKNSSLYLSLLRDIKSAIDCVETSAQYLKSALGDDLLMKHRKINDLISIREMKLQRLFSGTGIEVDEILEGDDFL</sequence>
<evidence type="ECO:0000256" key="1">
    <source>
        <dbReference type="SAM" id="MobiDB-lite"/>
    </source>
</evidence>
<dbReference type="VEuPathDB" id="TrichDB:TRFO_28847"/>
<dbReference type="GeneID" id="94841124"/>
<keyword evidence="3" id="KW-1185">Reference proteome</keyword>
<feature type="region of interest" description="Disordered" evidence="1">
    <location>
        <begin position="308"/>
        <end position="365"/>
    </location>
</feature>
<dbReference type="PANTHER" id="PTHR16078">
    <property type="entry name" value="COILED-COIL DOMAIN-CONTAINING PROTEIN 87"/>
    <property type="match status" value="1"/>
</dbReference>